<dbReference type="SFLD" id="SFLDG01129">
    <property type="entry name" value="C1.5:_HAD__Beta-PGM__Phosphata"/>
    <property type="match status" value="1"/>
</dbReference>
<sequence length="225" mass="24856">MKLDAVIFDWGGTLTPWHTVDPMQCWLAVTGDEALAARLRAAEDAAWVSSRDHHRSAHIDDVLSVAGVELTHDQRRRYFSWWDAHSVTDPAAPEMLRALRQRGLRIGILSNTIWPRAEHERIFGRDGVSGLIDGAVYSSEIAWTKPHPEAFRAAMAAVGVSDPARSVFVGDRLFDDIYGAQQAGMKAVHIPHSEIPVWQTTGVEGTPDAVITGLYELPSVIDGWL</sequence>
<dbReference type="InterPro" id="IPR006439">
    <property type="entry name" value="HAD-SF_hydro_IA"/>
</dbReference>
<dbReference type="EMBL" id="CP097332">
    <property type="protein sequence ID" value="UQX90039.1"/>
    <property type="molecule type" value="Genomic_DNA"/>
</dbReference>
<reference evidence="2" key="1">
    <citation type="journal article" date="2018" name="Int. J. Syst. Evol. Microbiol.">
        <title>Jatrophihabitans telluris sp. nov., isolated from sediment soil of lava forest wetlands and the emended description of the genus Jatrophihabitans.</title>
        <authorList>
            <person name="Lee K.C."/>
            <person name="Suh M.K."/>
            <person name="Eom M.K."/>
            <person name="Kim K.K."/>
            <person name="Kim J.S."/>
            <person name="Kim D.S."/>
            <person name="Ko S.H."/>
            <person name="Shin Y.K."/>
            <person name="Lee J.S."/>
        </authorList>
    </citation>
    <scope>NUCLEOTIDE SEQUENCE</scope>
    <source>
        <strain evidence="2">N237</strain>
    </source>
</reference>
<keyword evidence="3" id="KW-1185">Reference proteome</keyword>
<dbReference type="PANTHER" id="PTHR43316">
    <property type="entry name" value="HYDROLASE, HALOACID DELAHOGENASE-RELATED"/>
    <property type="match status" value="1"/>
</dbReference>
<dbReference type="Proteomes" id="UP001056336">
    <property type="component" value="Chromosome"/>
</dbReference>
<organism evidence="2 3">
    <name type="scientific">Jatrophihabitans telluris</name>
    <dbReference type="NCBI Taxonomy" id="2038343"/>
    <lineage>
        <taxon>Bacteria</taxon>
        <taxon>Bacillati</taxon>
        <taxon>Actinomycetota</taxon>
        <taxon>Actinomycetes</taxon>
        <taxon>Jatrophihabitantales</taxon>
        <taxon>Jatrophihabitantaceae</taxon>
        <taxon>Jatrophihabitans</taxon>
    </lineage>
</organism>
<dbReference type="Gene3D" id="3.40.50.1000">
    <property type="entry name" value="HAD superfamily/HAD-like"/>
    <property type="match status" value="1"/>
</dbReference>
<evidence type="ECO:0000313" key="3">
    <source>
        <dbReference type="Proteomes" id="UP001056336"/>
    </source>
</evidence>
<dbReference type="NCBIfam" id="TIGR01549">
    <property type="entry name" value="HAD-SF-IA-v1"/>
    <property type="match status" value="1"/>
</dbReference>
<dbReference type="PRINTS" id="PR00413">
    <property type="entry name" value="HADHALOGNASE"/>
</dbReference>
<proteinExistence type="predicted"/>
<dbReference type="RefSeq" id="WP_249773935.1">
    <property type="nucleotide sequence ID" value="NZ_CP097332.1"/>
</dbReference>
<gene>
    <name evidence="2" type="ORF">M6D93_08555</name>
</gene>
<accession>A0ABY4R5M9</accession>
<evidence type="ECO:0000256" key="1">
    <source>
        <dbReference type="ARBA" id="ARBA00022801"/>
    </source>
</evidence>
<dbReference type="SUPFAM" id="SSF56784">
    <property type="entry name" value="HAD-like"/>
    <property type="match status" value="1"/>
</dbReference>
<dbReference type="GO" id="GO:0016787">
    <property type="term" value="F:hydrolase activity"/>
    <property type="evidence" value="ECO:0007669"/>
    <property type="project" value="UniProtKB-KW"/>
</dbReference>
<evidence type="ECO:0000313" key="2">
    <source>
        <dbReference type="EMBL" id="UQX90039.1"/>
    </source>
</evidence>
<name>A0ABY4R5M9_9ACTN</name>
<keyword evidence="1 2" id="KW-0378">Hydrolase</keyword>
<dbReference type="InterPro" id="IPR023214">
    <property type="entry name" value="HAD_sf"/>
</dbReference>
<dbReference type="InterPro" id="IPR051540">
    <property type="entry name" value="S-2-haloacid_dehalogenase"/>
</dbReference>
<protein>
    <submittedName>
        <fullName evidence="2">HAD family hydrolase</fullName>
    </submittedName>
</protein>
<dbReference type="InterPro" id="IPR036412">
    <property type="entry name" value="HAD-like_sf"/>
</dbReference>
<dbReference type="PANTHER" id="PTHR43316:SF3">
    <property type="entry name" value="HALOACID DEHALOGENASE, TYPE II (AFU_ORTHOLOGUE AFUA_2G07750)-RELATED"/>
    <property type="match status" value="1"/>
</dbReference>
<dbReference type="Pfam" id="PF00702">
    <property type="entry name" value="Hydrolase"/>
    <property type="match status" value="1"/>
</dbReference>
<dbReference type="SFLD" id="SFLDS00003">
    <property type="entry name" value="Haloacid_Dehalogenase"/>
    <property type="match status" value="1"/>
</dbReference>
<reference evidence="2" key="2">
    <citation type="submission" date="2022-05" db="EMBL/GenBank/DDBJ databases">
        <authorList>
            <person name="Kim J.-S."/>
            <person name="Lee K."/>
            <person name="Suh M."/>
            <person name="Eom M."/>
            <person name="Kim J.-S."/>
            <person name="Kim D.-S."/>
            <person name="Ko S.-H."/>
            <person name="Shin Y."/>
            <person name="Lee J.-S."/>
        </authorList>
    </citation>
    <scope>NUCLEOTIDE SEQUENCE</scope>
    <source>
        <strain evidence="2">N237</strain>
    </source>
</reference>
<dbReference type="NCBIfam" id="TIGR01509">
    <property type="entry name" value="HAD-SF-IA-v3"/>
    <property type="match status" value="1"/>
</dbReference>